<protein>
    <recommendedName>
        <fullName evidence="8">ATP synthase epsilon chain</fullName>
    </recommendedName>
    <alternativeName>
        <fullName evidence="8">ATP synthase F1 sector epsilon subunit</fullName>
    </alternativeName>
    <alternativeName>
        <fullName evidence="8">F-ATPase epsilon subunit</fullName>
    </alternativeName>
</protein>
<dbReference type="Proteomes" id="UP000887023">
    <property type="component" value="Chromosome"/>
</dbReference>
<organism evidence="11 12">
    <name type="scientific">Skermania pinensis</name>
    <dbReference type="NCBI Taxonomy" id="39122"/>
    <lineage>
        <taxon>Bacteria</taxon>
        <taxon>Bacillati</taxon>
        <taxon>Actinomycetota</taxon>
        <taxon>Actinomycetes</taxon>
        <taxon>Mycobacteriales</taxon>
        <taxon>Gordoniaceae</taxon>
        <taxon>Skermania</taxon>
    </lineage>
</organism>
<keyword evidence="5 8" id="KW-0472">Membrane</keyword>
<keyword evidence="7 8" id="KW-0066">ATP synthesis</keyword>
<gene>
    <name evidence="8" type="primary">atpC</name>
    <name evidence="11" type="ORF">KV203_05050</name>
</gene>
<evidence type="ECO:0000259" key="10">
    <source>
        <dbReference type="Pfam" id="PF02823"/>
    </source>
</evidence>
<dbReference type="EMBL" id="CP079105">
    <property type="protein sequence ID" value="QXQ14763.1"/>
    <property type="molecule type" value="Genomic_DNA"/>
</dbReference>
<keyword evidence="3 8" id="KW-0813">Transport</keyword>
<dbReference type="Pfam" id="PF02823">
    <property type="entry name" value="ATP-synt_DE_N"/>
    <property type="match status" value="1"/>
</dbReference>
<keyword evidence="8" id="KW-0375">Hydrogen ion transport</keyword>
<accession>A0ABX8SA84</accession>
<dbReference type="NCBIfam" id="NF009977">
    <property type="entry name" value="PRK13442.1"/>
    <property type="match status" value="1"/>
</dbReference>
<evidence type="ECO:0000256" key="7">
    <source>
        <dbReference type="ARBA" id="ARBA00023310"/>
    </source>
</evidence>
<dbReference type="RefSeq" id="WP_066468341.1">
    <property type="nucleotide sequence ID" value="NZ_CBCRUZ010000004.1"/>
</dbReference>
<comment type="function">
    <text evidence="8">Produces ATP from ADP in the presence of a proton gradient across the membrane.</text>
</comment>
<evidence type="ECO:0000256" key="2">
    <source>
        <dbReference type="ARBA" id="ARBA00005712"/>
    </source>
</evidence>
<dbReference type="PANTHER" id="PTHR13822">
    <property type="entry name" value="ATP SYNTHASE DELTA/EPSILON CHAIN"/>
    <property type="match status" value="1"/>
</dbReference>
<evidence type="ECO:0000256" key="1">
    <source>
        <dbReference type="ARBA" id="ARBA00004202"/>
    </source>
</evidence>
<dbReference type="InterPro" id="IPR020546">
    <property type="entry name" value="ATP_synth_F1_dsu/esu_N"/>
</dbReference>
<dbReference type="NCBIfam" id="TIGR01216">
    <property type="entry name" value="ATP_synt_epsi"/>
    <property type="match status" value="1"/>
</dbReference>
<dbReference type="NCBIfam" id="NF001852">
    <property type="entry name" value="PRK00571.2-5"/>
    <property type="match status" value="1"/>
</dbReference>
<comment type="subunit">
    <text evidence="8 9">F-type ATPases have 2 components, CF(1) - the catalytic core - and CF(0) - the membrane proton channel. CF(1) has five subunits: alpha(3), beta(3), gamma(1), delta(1), epsilon(1). CF(0) has three main subunits: a, b and c.</text>
</comment>
<reference evidence="11" key="1">
    <citation type="submission" date="2021-07" db="EMBL/GenBank/DDBJ databases">
        <title>Candidatus Kaistella beijingensis sp. nov. isolated from a municipal wastewater treatment plant is involved in sludge foaming.</title>
        <authorList>
            <person name="Song Y."/>
            <person name="Liu S.-J."/>
        </authorList>
    </citation>
    <scope>NUCLEOTIDE SEQUENCE</scope>
    <source>
        <strain evidence="11">DSM 43998</strain>
    </source>
</reference>
<evidence type="ECO:0000256" key="5">
    <source>
        <dbReference type="ARBA" id="ARBA00023136"/>
    </source>
</evidence>
<dbReference type="HAMAP" id="MF_00530">
    <property type="entry name" value="ATP_synth_epsil_bac"/>
    <property type="match status" value="1"/>
</dbReference>
<evidence type="ECO:0000256" key="9">
    <source>
        <dbReference type="RuleBase" id="RU003656"/>
    </source>
</evidence>
<feature type="domain" description="ATP synthase F1 complex delta/epsilon subunit N-terminal" evidence="10">
    <location>
        <begin position="4"/>
        <end position="84"/>
    </location>
</feature>
<dbReference type="InterPro" id="IPR036771">
    <property type="entry name" value="ATPsynth_dsu/esu_N"/>
</dbReference>
<evidence type="ECO:0000256" key="6">
    <source>
        <dbReference type="ARBA" id="ARBA00023196"/>
    </source>
</evidence>
<dbReference type="Gene3D" id="2.60.15.10">
    <property type="entry name" value="F0F1 ATP synthase delta/epsilon subunit, N-terminal"/>
    <property type="match status" value="1"/>
</dbReference>
<comment type="similarity">
    <text evidence="2 8 9">Belongs to the ATPase epsilon chain family.</text>
</comment>
<dbReference type="CDD" id="cd12152">
    <property type="entry name" value="F1-ATPase_delta"/>
    <property type="match status" value="1"/>
</dbReference>
<evidence type="ECO:0000256" key="8">
    <source>
        <dbReference type="HAMAP-Rule" id="MF_00530"/>
    </source>
</evidence>
<comment type="subcellular location">
    <subcellularLocation>
        <location evidence="1 8">Cell membrane</location>
        <topology evidence="1 8">Peripheral membrane protein</topology>
    </subcellularLocation>
</comment>
<sequence>MAEMTVELVAVERRVWSGEATFVFARTTVGEIGILPHHIPLMAQLVADAPVRIDTADGEELIFAVDGGFLAIAENGVTILAEAAEAAADIDAEQAERDAASDDERVSARGRARLRALGRSG</sequence>
<keyword evidence="6 8" id="KW-0139">CF(1)</keyword>
<evidence type="ECO:0000313" key="12">
    <source>
        <dbReference type="Proteomes" id="UP000887023"/>
    </source>
</evidence>
<keyword evidence="8" id="KW-1003">Cell membrane</keyword>
<dbReference type="PANTHER" id="PTHR13822:SF10">
    <property type="entry name" value="ATP SYNTHASE EPSILON CHAIN, CHLOROPLASTIC"/>
    <property type="match status" value="1"/>
</dbReference>
<proteinExistence type="inferred from homology"/>
<dbReference type="InterPro" id="IPR001469">
    <property type="entry name" value="ATP_synth_F1_dsu/esu"/>
</dbReference>
<dbReference type="SUPFAM" id="SSF51344">
    <property type="entry name" value="Epsilon subunit of F1F0-ATP synthase N-terminal domain"/>
    <property type="match status" value="1"/>
</dbReference>
<evidence type="ECO:0000313" key="11">
    <source>
        <dbReference type="EMBL" id="QXQ14763.1"/>
    </source>
</evidence>
<keyword evidence="4 8" id="KW-0406">Ion transport</keyword>
<evidence type="ECO:0000256" key="3">
    <source>
        <dbReference type="ARBA" id="ARBA00022448"/>
    </source>
</evidence>
<keyword evidence="12" id="KW-1185">Reference proteome</keyword>
<name>A0ABX8SA84_9ACTN</name>
<evidence type="ECO:0000256" key="4">
    <source>
        <dbReference type="ARBA" id="ARBA00023065"/>
    </source>
</evidence>